<dbReference type="EMBL" id="JAUDCG010000035">
    <property type="protein sequence ID" value="MDM8157618.1"/>
    <property type="molecule type" value="Genomic_DNA"/>
</dbReference>
<reference evidence="2" key="2">
    <citation type="submission" date="2023-06" db="EMBL/GenBank/DDBJ databases">
        <title>Identification and characterization of horizontal gene transfer across gut microbiota members of farm animals based on homology search.</title>
        <authorList>
            <person name="Zeman M."/>
            <person name="Kubasova T."/>
            <person name="Jahodarova E."/>
            <person name="Nykrynova M."/>
            <person name="Rychlik I."/>
        </authorList>
    </citation>
    <scope>NUCLEOTIDE SEQUENCE [LARGE SCALE GENOMIC DNA]</scope>
    <source>
        <strain evidence="2">ET39</strain>
    </source>
</reference>
<sequence>MKTMKIEKELSLAHAVKELQRISVREGLQYKKEEDGIRAIGPLYVLGSYLDMQDRTQTIREMIDMDVFAPAQKLSQEDFVITIGEVIPQARQQQLALSIELQIEGLREETPADVQEETLPPAQERAAAVDEEKEAVPAEESDALTLLDDCFDDLFEEEETTYTTCRLVVARPDDTYAAIAQRYAVDEGRLKSCNQDREIIGKTLVILP</sequence>
<keyword evidence="2" id="KW-1185">Reference proteome</keyword>
<organism evidence="1 2">
    <name type="scientific">Amedibacillus dolichus</name>
    <dbReference type="NCBI Taxonomy" id="31971"/>
    <lineage>
        <taxon>Bacteria</taxon>
        <taxon>Bacillati</taxon>
        <taxon>Bacillota</taxon>
        <taxon>Erysipelotrichia</taxon>
        <taxon>Erysipelotrichales</taxon>
        <taxon>Erysipelotrichaceae</taxon>
        <taxon>Amedibacillus</taxon>
    </lineage>
</organism>
<protein>
    <submittedName>
        <fullName evidence="1">Stage VI sporulation protein D</fullName>
    </submittedName>
</protein>
<gene>
    <name evidence="1" type="ORF">QUV96_08210</name>
</gene>
<proteinExistence type="predicted"/>
<evidence type="ECO:0000313" key="1">
    <source>
        <dbReference type="EMBL" id="MDM8157618.1"/>
    </source>
</evidence>
<reference evidence="1 2" key="1">
    <citation type="submission" date="2023-06" db="EMBL/GenBank/DDBJ databases">
        <title>Identification and characterization of horizontal gene transfer across gut microbiota members of farm animals based on homology search.</title>
        <authorList>
            <person name="Schwarzerova J."/>
            <person name="Nykrynova M."/>
            <person name="Jureckova K."/>
            <person name="Cejkova D."/>
            <person name="Rychlik I."/>
        </authorList>
    </citation>
    <scope>NUCLEOTIDE SEQUENCE [LARGE SCALE GENOMIC DNA]</scope>
    <source>
        <strain evidence="1 2">ET39</strain>
    </source>
</reference>
<reference evidence="1 2" key="3">
    <citation type="submission" date="2023-06" db="EMBL/GenBank/DDBJ databases">
        <authorList>
            <person name="Zeman M."/>
            <person name="Kubasova T."/>
            <person name="Jahodarova E."/>
            <person name="Nykrynova M."/>
            <person name="Rychlik I."/>
        </authorList>
    </citation>
    <scope>NUCLEOTIDE SEQUENCE [LARGE SCALE GENOMIC DNA]</scope>
    <source>
        <strain evidence="1 2">ET39</strain>
    </source>
</reference>
<dbReference type="Proteomes" id="UP001529340">
    <property type="component" value="Unassembled WGS sequence"/>
</dbReference>
<name>A0ABT7UF74_9FIRM</name>
<comment type="caution">
    <text evidence="1">The sequence shown here is derived from an EMBL/GenBank/DDBJ whole genome shotgun (WGS) entry which is preliminary data.</text>
</comment>
<evidence type="ECO:0000313" key="2">
    <source>
        <dbReference type="Proteomes" id="UP001529340"/>
    </source>
</evidence>
<dbReference type="RefSeq" id="WP_289608063.1">
    <property type="nucleotide sequence ID" value="NZ_JAUDCG010000035.1"/>
</dbReference>
<accession>A0ABT7UF74</accession>